<evidence type="ECO:0000256" key="1">
    <source>
        <dbReference type="SAM" id="Phobius"/>
    </source>
</evidence>
<accession>A0A1X2HGW8</accession>
<dbReference type="AlphaFoldDB" id="A0A1X2HGW8"/>
<organism evidence="2 3">
    <name type="scientific">Syncephalastrum racemosum</name>
    <name type="common">Filamentous fungus</name>
    <dbReference type="NCBI Taxonomy" id="13706"/>
    <lineage>
        <taxon>Eukaryota</taxon>
        <taxon>Fungi</taxon>
        <taxon>Fungi incertae sedis</taxon>
        <taxon>Mucoromycota</taxon>
        <taxon>Mucoromycotina</taxon>
        <taxon>Mucoromycetes</taxon>
        <taxon>Mucorales</taxon>
        <taxon>Syncephalastraceae</taxon>
        <taxon>Syncephalastrum</taxon>
    </lineage>
</organism>
<gene>
    <name evidence="2" type="ORF">BCR43DRAFT_490922</name>
</gene>
<dbReference type="Proteomes" id="UP000242180">
    <property type="component" value="Unassembled WGS sequence"/>
</dbReference>
<keyword evidence="1" id="KW-0812">Transmembrane</keyword>
<name>A0A1X2HGW8_SYNRA</name>
<dbReference type="InParanoid" id="A0A1X2HGW8"/>
<evidence type="ECO:0000313" key="3">
    <source>
        <dbReference type="Proteomes" id="UP000242180"/>
    </source>
</evidence>
<comment type="caution">
    <text evidence="2">The sequence shown here is derived from an EMBL/GenBank/DDBJ whole genome shotgun (WGS) entry which is preliminary data.</text>
</comment>
<sequence>MQHALHYGCRSWCRLTKAWLLSVLLITMPKLLYTYPLGSASKKASRRVVLWRKEKEMGGYNGVLATNHLKMEGFRTKITNSFLLPSIVGIVRVLFTAHTHPHFKGKKN</sequence>
<protein>
    <submittedName>
        <fullName evidence="2">Uncharacterized protein</fullName>
    </submittedName>
</protein>
<keyword evidence="3" id="KW-1185">Reference proteome</keyword>
<feature type="non-terminal residue" evidence="2">
    <location>
        <position position="108"/>
    </location>
</feature>
<keyword evidence="1" id="KW-0472">Membrane</keyword>
<evidence type="ECO:0000313" key="2">
    <source>
        <dbReference type="EMBL" id="ORY98132.1"/>
    </source>
</evidence>
<keyword evidence="1" id="KW-1133">Transmembrane helix</keyword>
<dbReference type="EMBL" id="MCGN01000004">
    <property type="protein sequence ID" value="ORY98132.1"/>
    <property type="molecule type" value="Genomic_DNA"/>
</dbReference>
<reference evidence="2 3" key="1">
    <citation type="submission" date="2016-07" db="EMBL/GenBank/DDBJ databases">
        <title>Pervasive Adenine N6-methylation of Active Genes in Fungi.</title>
        <authorList>
            <consortium name="DOE Joint Genome Institute"/>
            <person name="Mondo S.J."/>
            <person name="Dannebaum R.O."/>
            <person name="Kuo R.C."/>
            <person name="Labutti K."/>
            <person name="Haridas S."/>
            <person name="Kuo A."/>
            <person name="Salamov A."/>
            <person name="Ahrendt S.R."/>
            <person name="Lipzen A."/>
            <person name="Sullivan W."/>
            <person name="Andreopoulos W.B."/>
            <person name="Clum A."/>
            <person name="Lindquist E."/>
            <person name="Daum C."/>
            <person name="Ramamoorthy G.K."/>
            <person name="Gryganskyi A."/>
            <person name="Culley D."/>
            <person name="Magnuson J.K."/>
            <person name="James T.Y."/>
            <person name="O'Malley M.A."/>
            <person name="Stajich J.E."/>
            <person name="Spatafora J.W."/>
            <person name="Visel A."/>
            <person name="Grigoriev I.V."/>
        </authorList>
    </citation>
    <scope>NUCLEOTIDE SEQUENCE [LARGE SCALE GENOMIC DNA]</scope>
    <source>
        <strain evidence="2 3">NRRL 2496</strain>
    </source>
</reference>
<proteinExistence type="predicted"/>
<feature type="transmembrane region" description="Helical" evidence="1">
    <location>
        <begin position="18"/>
        <end position="37"/>
    </location>
</feature>